<dbReference type="Gene3D" id="1.10.8.730">
    <property type="match status" value="1"/>
</dbReference>
<reference evidence="1" key="1">
    <citation type="submission" date="2023-01" db="EMBL/GenBank/DDBJ databases">
        <title>Human gut microbiome strain richness.</title>
        <authorList>
            <person name="Chen-Liaw A."/>
        </authorList>
    </citation>
    <scope>NUCLEOTIDE SEQUENCE</scope>
    <source>
        <strain evidence="1">1001095st1_G4_1001095IJ_161003</strain>
    </source>
</reference>
<sequence>MPKLSKRKQKKLEANGYDLDFLSRVQPQGNIDFRPDRYWVSGDGYHTTLHFYEFPSNGMERFWLKDLMLIPGTLATLGFYHANNKEIKYELTNSIEEKATRISGKAKHSENQQEIDEINELMALLQELRRSNVTMLKAYVRVFVSASTKEKLFEKIEEIKDQTSNYKSTILAGEQDFEFHSTFTPPSKQVDMPNNREGAVMKAYDLAGGFFFDHTNLEDKQGTYFGWTPTNGAVNFNFLERDDNRTRSFMILSGNPKMGQQTFLLKHTDTLYAKGHLIRNFDIDGTFLKQTEEQHGLVLDLSGSENRINLFQIFATATDDDGVNVDEEKSYKAHVEKLKSILSVLNDSVTGDDLTTFGNLVNDFYIENDIWYRNPKRHLHELKATKLYNDQYPELEDFVLFLEDRLGQLEAKNPNSREIKAITRIFNTFDELKTSNADMFNGSTEFQDISSEQVVTFDLRGVKGKLLNVQMLSVLSLVSADMTNHGKRCNVMLQEDKTLTEMDMPHTIINVSQAQTLINPRYEKSVESLADMIEIMSSNYGGIVLSVSSLQGILFEEGSGSHKDPYNIAVKKIFGMMQYRVFAQTDETTIPLLANALRGSMNQSELETLPRLTKGQLFMNIAGQGNIVFNQQLLQPELERYGEIR</sequence>
<evidence type="ECO:0000313" key="1">
    <source>
        <dbReference type="EMBL" id="MDB8614595.1"/>
    </source>
</evidence>
<organism evidence="1 2">
    <name type="scientific">Streptococcus salivarius</name>
    <dbReference type="NCBI Taxonomy" id="1304"/>
    <lineage>
        <taxon>Bacteria</taxon>
        <taxon>Bacillati</taxon>
        <taxon>Bacillota</taxon>
        <taxon>Bacilli</taxon>
        <taxon>Lactobacillales</taxon>
        <taxon>Streptococcaceae</taxon>
        <taxon>Streptococcus</taxon>
    </lineage>
</organism>
<accession>A0AAW6D9J7</accession>
<dbReference type="AlphaFoldDB" id="A0AAW6D9J7"/>
<name>A0AAW6D9J7_STRSL</name>
<dbReference type="EMBL" id="JAQMJT010000013">
    <property type="protein sequence ID" value="MDB8614595.1"/>
    <property type="molecule type" value="Genomic_DNA"/>
</dbReference>
<proteinExistence type="predicted"/>
<dbReference type="Proteomes" id="UP001210204">
    <property type="component" value="Unassembled WGS sequence"/>
</dbReference>
<gene>
    <name evidence="1" type="ORF">PNU26_09330</name>
</gene>
<protein>
    <submittedName>
        <fullName evidence="1">Virulence factor</fullName>
    </submittedName>
</protein>
<comment type="caution">
    <text evidence="1">The sequence shown here is derived from an EMBL/GenBank/DDBJ whole genome shotgun (WGS) entry which is preliminary data.</text>
</comment>
<dbReference type="RefSeq" id="WP_272128150.1">
    <property type="nucleotide sequence ID" value="NZ_JAQMJT010000013.1"/>
</dbReference>
<evidence type="ECO:0000313" key="2">
    <source>
        <dbReference type="Proteomes" id="UP001210204"/>
    </source>
</evidence>